<gene>
    <name evidence="1" type="ORF">SAMN04488597_12838</name>
</gene>
<dbReference type="AlphaFoldDB" id="A0A1G6SAJ6"/>
<dbReference type="Proteomes" id="UP000324896">
    <property type="component" value="Unassembled WGS sequence"/>
</dbReference>
<protein>
    <submittedName>
        <fullName evidence="1">Uncharacterized protein</fullName>
    </submittedName>
</protein>
<dbReference type="GO" id="GO:0008270">
    <property type="term" value="F:zinc ion binding"/>
    <property type="evidence" value="ECO:0007669"/>
    <property type="project" value="InterPro"/>
</dbReference>
<evidence type="ECO:0000313" key="1">
    <source>
        <dbReference type="EMBL" id="SDD13942.1"/>
    </source>
</evidence>
<name>A0A1G6SAJ6_9FIRM</name>
<sequence>MNKTKYTNCTKIGRKIFNNIIDNVDIKGVINECIGKYPDRVACCFIRVGGDDYLTRYRPMKIDTKRNTFQCSLCRKEWTIIDWCSRFMDLSIADTVKFIDKSCDGLDLFDIDSLDDSDKYEVIFAIREMNESYIEEEGSNIRIN</sequence>
<dbReference type="Gene3D" id="3.90.580.10">
    <property type="entry name" value="Zinc finger, CHC2-type domain"/>
    <property type="match status" value="1"/>
</dbReference>
<proteinExistence type="predicted"/>
<dbReference type="GO" id="GO:0006260">
    <property type="term" value="P:DNA replication"/>
    <property type="evidence" value="ECO:0007669"/>
    <property type="project" value="InterPro"/>
</dbReference>
<dbReference type="RefSeq" id="WP_149796908.1">
    <property type="nucleotide sequence ID" value="NZ_FMYT01000028.1"/>
</dbReference>
<dbReference type="GO" id="GO:0003677">
    <property type="term" value="F:DNA binding"/>
    <property type="evidence" value="ECO:0007669"/>
    <property type="project" value="InterPro"/>
</dbReference>
<accession>A0A1G6SAJ6</accession>
<reference evidence="1 2" key="1">
    <citation type="submission" date="2016-10" db="EMBL/GenBank/DDBJ databases">
        <authorList>
            <person name="Varghese N."/>
            <person name="Submissions S."/>
        </authorList>
    </citation>
    <scope>NUCLEOTIDE SEQUENCE [LARGE SCALE GENOMIC DNA]</scope>
    <source>
        <strain evidence="1 2">WG10</strain>
    </source>
</reference>
<dbReference type="InterPro" id="IPR036977">
    <property type="entry name" value="DNA_primase_Znf_CHC2"/>
</dbReference>
<organism evidence="1 2">
    <name type="scientific">Halanaerobium congolense</name>
    <dbReference type="NCBI Taxonomy" id="54121"/>
    <lineage>
        <taxon>Bacteria</taxon>
        <taxon>Bacillati</taxon>
        <taxon>Bacillota</taxon>
        <taxon>Clostridia</taxon>
        <taxon>Halanaerobiales</taxon>
        <taxon>Halanaerobiaceae</taxon>
        <taxon>Halanaerobium</taxon>
    </lineage>
</organism>
<dbReference type="EMBL" id="FMYT01000028">
    <property type="protein sequence ID" value="SDD13942.1"/>
    <property type="molecule type" value="Genomic_DNA"/>
</dbReference>
<evidence type="ECO:0000313" key="2">
    <source>
        <dbReference type="Proteomes" id="UP000324896"/>
    </source>
</evidence>